<evidence type="ECO:0000313" key="6">
    <source>
        <dbReference type="EMBL" id="VEH70439.1"/>
    </source>
</evidence>
<keyword evidence="3" id="KW-0804">Transcription</keyword>
<evidence type="ECO:0000256" key="3">
    <source>
        <dbReference type="ARBA" id="ARBA00023163"/>
    </source>
</evidence>
<gene>
    <name evidence="6" type="ORF">NCTC12967_01734</name>
</gene>
<dbReference type="InterPro" id="IPR001647">
    <property type="entry name" value="HTH_TetR"/>
</dbReference>
<feature type="domain" description="HTH tetR-type" evidence="5">
    <location>
        <begin position="19"/>
        <end position="79"/>
    </location>
</feature>
<dbReference type="PROSITE" id="PS50977">
    <property type="entry name" value="HTH_TETR_2"/>
    <property type="match status" value="1"/>
</dbReference>
<protein>
    <submittedName>
        <fullName evidence="6">Mycofactocin system transcriptional regulator</fullName>
    </submittedName>
</protein>
<keyword evidence="1" id="KW-0805">Transcription regulation</keyword>
<dbReference type="PANTHER" id="PTHR30055:SF234">
    <property type="entry name" value="HTH-TYPE TRANSCRIPTIONAL REGULATOR BETI"/>
    <property type="match status" value="1"/>
</dbReference>
<dbReference type="InterPro" id="IPR009057">
    <property type="entry name" value="Homeodomain-like_sf"/>
</dbReference>
<dbReference type="AlphaFoldDB" id="A0A448MZ89"/>
<evidence type="ECO:0000259" key="5">
    <source>
        <dbReference type="PROSITE" id="PS50977"/>
    </source>
</evidence>
<dbReference type="Gene3D" id="1.10.10.60">
    <property type="entry name" value="Homeodomain-like"/>
    <property type="match status" value="1"/>
</dbReference>
<evidence type="ECO:0000256" key="1">
    <source>
        <dbReference type="ARBA" id="ARBA00023015"/>
    </source>
</evidence>
<organism evidence="6 7">
    <name type="scientific">Arachnia propionica</name>
    <dbReference type="NCBI Taxonomy" id="1750"/>
    <lineage>
        <taxon>Bacteria</taxon>
        <taxon>Bacillati</taxon>
        <taxon>Actinomycetota</taxon>
        <taxon>Actinomycetes</taxon>
        <taxon>Propionibacteriales</taxon>
        <taxon>Propionibacteriaceae</taxon>
        <taxon>Arachnia</taxon>
    </lineage>
</organism>
<dbReference type="GO" id="GO:0003700">
    <property type="term" value="F:DNA-binding transcription factor activity"/>
    <property type="evidence" value="ECO:0007669"/>
    <property type="project" value="TreeGrafter"/>
</dbReference>
<dbReference type="Proteomes" id="UP000273044">
    <property type="component" value="Chromosome"/>
</dbReference>
<dbReference type="InterPro" id="IPR050109">
    <property type="entry name" value="HTH-type_TetR-like_transc_reg"/>
</dbReference>
<feature type="DNA-binding region" description="H-T-H motif" evidence="4">
    <location>
        <begin position="42"/>
        <end position="61"/>
    </location>
</feature>
<keyword evidence="7" id="KW-1185">Reference proteome</keyword>
<accession>A0A448MZ89</accession>
<name>A0A448MZ89_9ACTN</name>
<dbReference type="EMBL" id="LR134406">
    <property type="protein sequence ID" value="VEH70439.1"/>
    <property type="molecule type" value="Genomic_DNA"/>
</dbReference>
<dbReference type="GO" id="GO:0000976">
    <property type="term" value="F:transcription cis-regulatory region binding"/>
    <property type="evidence" value="ECO:0007669"/>
    <property type="project" value="TreeGrafter"/>
</dbReference>
<dbReference type="PANTHER" id="PTHR30055">
    <property type="entry name" value="HTH-TYPE TRANSCRIPTIONAL REGULATOR RUTR"/>
    <property type="match status" value="1"/>
</dbReference>
<dbReference type="Pfam" id="PF00440">
    <property type="entry name" value="TetR_N"/>
    <property type="match status" value="1"/>
</dbReference>
<proteinExistence type="predicted"/>
<dbReference type="PRINTS" id="PR00455">
    <property type="entry name" value="HTHTETR"/>
</dbReference>
<dbReference type="Pfam" id="PF17754">
    <property type="entry name" value="TetR_C_14"/>
    <property type="match status" value="1"/>
</dbReference>
<evidence type="ECO:0000256" key="2">
    <source>
        <dbReference type="ARBA" id="ARBA00023125"/>
    </source>
</evidence>
<dbReference type="InterPro" id="IPR041347">
    <property type="entry name" value="MftR_C"/>
</dbReference>
<evidence type="ECO:0000313" key="7">
    <source>
        <dbReference type="Proteomes" id="UP000273044"/>
    </source>
</evidence>
<dbReference type="Gene3D" id="1.10.357.10">
    <property type="entry name" value="Tetracycline Repressor, domain 2"/>
    <property type="match status" value="1"/>
</dbReference>
<reference evidence="6 7" key="1">
    <citation type="submission" date="2018-12" db="EMBL/GenBank/DDBJ databases">
        <authorList>
            <consortium name="Pathogen Informatics"/>
        </authorList>
    </citation>
    <scope>NUCLEOTIDE SEQUENCE [LARGE SCALE GENOMIC DNA]</scope>
    <source>
        <strain evidence="6 7">NCTC12967</strain>
    </source>
</reference>
<sequence>MDQDGEGAVVAGLRQRKKQAAMRHIQHTAFALFEEKGFDNVTVEQVAEAADVSQSSVYRYFGTKEGLVFRDEYDDAVFGMILAELESGATVLGALDKGMGGMIEEHFHHDRDITLARTKLWASHEGIRAAVGLYLTKLSERVVEAVVTGGRYDEMEARFIVAALLNGMLSATLSWQKAGASRPLEEYMDRGLSALARVFRED</sequence>
<dbReference type="SUPFAM" id="SSF46689">
    <property type="entry name" value="Homeodomain-like"/>
    <property type="match status" value="1"/>
</dbReference>
<evidence type="ECO:0000256" key="4">
    <source>
        <dbReference type="PROSITE-ProRule" id="PRU00335"/>
    </source>
</evidence>
<keyword evidence="2 4" id="KW-0238">DNA-binding</keyword>